<dbReference type="NCBIfam" id="NF004076">
    <property type="entry name" value="PRK05581.1-4"/>
    <property type="match status" value="1"/>
</dbReference>
<accession>F4A2E2</accession>
<protein>
    <recommendedName>
        <fullName evidence="7 10">Ribulose-phosphate 3-epimerase</fullName>
        <ecNumber evidence="7 10">5.1.3.1</ecNumber>
    </recommendedName>
</protein>
<evidence type="ECO:0000256" key="10">
    <source>
        <dbReference type="HAMAP-Rule" id="MF_02227"/>
    </source>
</evidence>
<evidence type="ECO:0000256" key="7">
    <source>
        <dbReference type="ARBA" id="ARBA00013188"/>
    </source>
</evidence>
<feature type="binding site" evidence="14">
    <location>
        <position position="176"/>
    </location>
    <ligand>
        <name>substrate</name>
    </ligand>
</feature>
<feature type="binding site" evidence="10">
    <location>
        <begin position="174"/>
        <end position="176"/>
    </location>
    <ligand>
        <name>substrate</name>
    </ligand>
</feature>
<keyword evidence="13" id="KW-0464">Manganese</keyword>
<evidence type="ECO:0000256" key="1">
    <source>
        <dbReference type="ARBA" id="ARBA00001782"/>
    </source>
</evidence>
<dbReference type="InterPro" id="IPR026019">
    <property type="entry name" value="Ribul_P_3_epim"/>
</dbReference>
<comment type="cofactor">
    <cofactor evidence="10 13">
        <name>a divalent metal cation</name>
        <dbReference type="ChEBI" id="CHEBI:60240"/>
    </cofactor>
    <text evidence="10 13">Binds 1 divalent metal cation per subunit.</text>
</comment>
<evidence type="ECO:0000256" key="5">
    <source>
        <dbReference type="ARBA" id="ARBA00001954"/>
    </source>
</evidence>
<dbReference type="FunFam" id="3.20.20.70:FF:000004">
    <property type="entry name" value="Ribulose-phosphate 3-epimerase"/>
    <property type="match status" value="1"/>
</dbReference>
<feature type="active site" description="Proton donor" evidence="10 12">
    <location>
        <position position="174"/>
    </location>
</feature>
<evidence type="ECO:0000256" key="13">
    <source>
        <dbReference type="PIRSR" id="PIRSR001461-2"/>
    </source>
</evidence>
<feature type="binding site" evidence="10 13">
    <location>
        <position position="174"/>
    </location>
    <ligand>
        <name>a divalent metal cation</name>
        <dbReference type="ChEBI" id="CHEBI:60240"/>
    </ligand>
</feature>
<proteinExistence type="inferred from homology"/>
<dbReference type="GO" id="GO:0019323">
    <property type="term" value="P:pentose catabolic process"/>
    <property type="evidence" value="ECO:0007669"/>
    <property type="project" value="UniProtKB-UniRule"/>
</dbReference>
<dbReference type="GO" id="GO:0005737">
    <property type="term" value="C:cytoplasm"/>
    <property type="evidence" value="ECO:0007669"/>
    <property type="project" value="UniProtKB-ARBA"/>
</dbReference>
<evidence type="ECO:0000256" key="14">
    <source>
        <dbReference type="PIRSR" id="PIRSR001461-3"/>
    </source>
</evidence>
<dbReference type="Gene3D" id="3.20.20.70">
    <property type="entry name" value="Aldolase class I"/>
    <property type="match status" value="1"/>
</dbReference>
<gene>
    <name evidence="10" type="primary">rpe</name>
    <name evidence="15" type="ordered locus">Mahau_0991</name>
</gene>
<evidence type="ECO:0000256" key="6">
    <source>
        <dbReference type="ARBA" id="ARBA00009541"/>
    </source>
</evidence>
<keyword evidence="13" id="KW-0170">Cobalt</keyword>
<keyword evidence="16" id="KW-1185">Reference proteome</keyword>
<dbReference type="SUPFAM" id="SSF51366">
    <property type="entry name" value="Ribulose-phoshate binding barrel"/>
    <property type="match status" value="1"/>
</dbReference>
<dbReference type="CDD" id="cd00429">
    <property type="entry name" value="RPE"/>
    <property type="match status" value="1"/>
</dbReference>
<dbReference type="PIRSF" id="PIRSF001461">
    <property type="entry name" value="RPE"/>
    <property type="match status" value="1"/>
</dbReference>
<keyword evidence="10 11" id="KW-0119">Carbohydrate metabolism</keyword>
<feature type="active site" description="Proton acceptor" evidence="10 12">
    <location>
        <position position="34"/>
    </location>
</feature>
<dbReference type="Proteomes" id="UP000008457">
    <property type="component" value="Chromosome"/>
</dbReference>
<dbReference type="PANTHER" id="PTHR11749">
    <property type="entry name" value="RIBULOSE-5-PHOSPHATE-3-EPIMERASE"/>
    <property type="match status" value="1"/>
</dbReference>
<dbReference type="HAMAP" id="MF_02227">
    <property type="entry name" value="RPE"/>
    <property type="match status" value="1"/>
</dbReference>
<comment type="cofactor">
    <cofactor evidence="2">
        <name>Mn(2+)</name>
        <dbReference type="ChEBI" id="CHEBI:29035"/>
    </cofactor>
</comment>
<dbReference type="HOGENOM" id="CLU_054856_2_1_9"/>
<comment type="similarity">
    <text evidence="6 10 11">Belongs to the ribulose-phosphate 3-epimerase family.</text>
</comment>
<comment type="pathway">
    <text evidence="10">Carbohydrate degradation.</text>
</comment>
<dbReference type="GO" id="GO:0006098">
    <property type="term" value="P:pentose-phosphate shunt"/>
    <property type="evidence" value="ECO:0007669"/>
    <property type="project" value="UniProtKB-UniRule"/>
</dbReference>
<evidence type="ECO:0000256" key="12">
    <source>
        <dbReference type="PIRSR" id="PIRSR001461-1"/>
    </source>
</evidence>
<dbReference type="OrthoDB" id="1645589at2"/>
<reference evidence="15 16" key="2">
    <citation type="journal article" date="2011" name="Stand. Genomic Sci.">
        <title>Complete genome sequence of Mahella australiensis type strain (50-1 BON).</title>
        <authorList>
            <person name="Sikorski J."/>
            <person name="Teshima H."/>
            <person name="Nolan M."/>
            <person name="Lucas S."/>
            <person name="Hammon N."/>
            <person name="Deshpande S."/>
            <person name="Cheng J.F."/>
            <person name="Pitluck S."/>
            <person name="Liolios K."/>
            <person name="Pagani I."/>
            <person name="Ivanova N."/>
            <person name="Huntemann M."/>
            <person name="Mavromatis K."/>
            <person name="Ovchinikova G."/>
            <person name="Pati A."/>
            <person name="Tapia R."/>
            <person name="Han C."/>
            <person name="Goodwin L."/>
            <person name="Chen A."/>
            <person name="Palaniappan K."/>
            <person name="Land M."/>
            <person name="Hauser L."/>
            <person name="Ngatchou-Djao O.D."/>
            <person name="Rohde M."/>
            <person name="Pukall R."/>
            <person name="Spring S."/>
            <person name="Abt B."/>
            <person name="Goker M."/>
            <person name="Detter J.C."/>
            <person name="Woyke T."/>
            <person name="Bristow J."/>
            <person name="Markowitz V."/>
            <person name="Hugenholtz P."/>
            <person name="Eisen J.A."/>
            <person name="Kyrpides N.C."/>
            <person name="Klenk H.P."/>
            <person name="Lapidus A."/>
        </authorList>
    </citation>
    <scope>NUCLEOTIDE SEQUENCE [LARGE SCALE GENOMIC DNA]</scope>
    <source>
        <strain evidence="16">DSM 15567 / CIP 107919 / 50-1 BON</strain>
    </source>
</reference>
<feature type="binding site" evidence="10 14">
    <location>
        <position position="65"/>
    </location>
    <ligand>
        <name>substrate</name>
    </ligand>
</feature>
<comment type="catalytic activity">
    <reaction evidence="1 10 11">
        <text>D-ribulose 5-phosphate = D-xylulose 5-phosphate</text>
        <dbReference type="Rhea" id="RHEA:13677"/>
        <dbReference type="ChEBI" id="CHEBI:57737"/>
        <dbReference type="ChEBI" id="CHEBI:58121"/>
        <dbReference type="EC" id="5.1.3.1"/>
    </reaction>
</comment>
<feature type="binding site" evidence="10 14">
    <location>
        <begin position="196"/>
        <end position="197"/>
    </location>
    <ligand>
        <name>substrate</name>
    </ligand>
</feature>
<organism evidence="15 16">
    <name type="scientific">Mahella australiensis (strain DSM 15567 / CIP 107919 / 50-1 BON)</name>
    <dbReference type="NCBI Taxonomy" id="697281"/>
    <lineage>
        <taxon>Bacteria</taxon>
        <taxon>Bacillati</taxon>
        <taxon>Bacillota</taxon>
        <taxon>Clostridia</taxon>
        <taxon>Thermoanaerobacterales</taxon>
        <taxon>Thermoanaerobacterales Family IV. Incertae Sedis</taxon>
        <taxon>Mahella</taxon>
    </lineage>
</organism>
<feature type="binding site" evidence="10 13">
    <location>
        <position position="34"/>
    </location>
    <ligand>
        <name>a divalent metal cation</name>
        <dbReference type="ChEBI" id="CHEBI:60240"/>
    </ligand>
</feature>
<keyword evidence="13" id="KW-0862">Zinc</keyword>
<dbReference type="EC" id="5.1.3.1" evidence="7 10"/>
<dbReference type="EMBL" id="CP002360">
    <property type="protein sequence ID" value="AEE96189.1"/>
    <property type="molecule type" value="Genomic_DNA"/>
</dbReference>
<dbReference type="InterPro" id="IPR013785">
    <property type="entry name" value="Aldolase_TIM"/>
</dbReference>
<feature type="binding site" evidence="10 13">
    <location>
        <position position="65"/>
    </location>
    <ligand>
        <name>a divalent metal cation</name>
        <dbReference type="ChEBI" id="CHEBI:60240"/>
    </ligand>
</feature>
<dbReference type="KEGG" id="mas:Mahau_0991"/>
<dbReference type="NCBIfam" id="TIGR01163">
    <property type="entry name" value="rpe"/>
    <property type="match status" value="1"/>
</dbReference>
<feature type="binding site" evidence="10 14">
    <location>
        <position position="7"/>
    </location>
    <ligand>
        <name>substrate</name>
    </ligand>
</feature>
<evidence type="ECO:0000256" key="8">
    <source>
        <dbReference type="ARBA" id="ARBA00022723"/>
    </source>
</evidence>
<dbReference type="Pfam" id="PF00834">
    <property type="entry name" value="Ribul_P_3_epim"/>
    <property type="match status" value="1"/>
</dbReference>
<comment type="function">
    <text evidence="10">Catalyzes the reversible epimerization of D-ribulose 5-phosphate to D-xylulose 5-phosphate.</text>
</comment>
<comment type="cofactor">
    <cofactor evidence="3">
        <name>Co(2+)</name>
        <dbReference type="ChEBI" id="CHEBI:48828"/>
    </cofactor>
</comment>
<evidence type="ECO:0000256" key="11">
    <source>
        <dbReference type="PIRNR" id="PIRNR001461"/>
    </source>
</evidence>
<dbReference type="STRING" id="697281.Mahau_0991"/>
<dbReference type="PROSITE" id="PS01086">
    <property type="entry name" value="RIBUL_P_3_EPIMER_2"/>
    <property type="match status" value="1"/>
</dbReference>
<dbReference type="InterPro" id="IPR000056">
    <property type="entry name" value="Ribul_P_3_epim-like"/>
</dbReference>
<comment type="cofactor">
    <cofactor evidence="5">
        <name>Fe(2+)</name>
        <dbReference type="ChEBI" id="CHEBI:29033"/>
    </cofactor>
</comment>
<evidence type="ECO:0000256" key="9">
    <source>
        <dbReference type="ARBA" id="ARBA00023235"/>
    </source>
</evidence>
<dbReference type="GO" id="GO:0004750">
    <property type="term" value="F:D-ribulose-phosphate 3-epimerase activity"/>
    <property type="evidence" value="ECO:0007669"/>
    <property type="project" value="UniProtKB-UniRule"/>
</dbReference>
<dbReference type="RefSeq" id="WP_013780619.1">
    <property type="nucleotide sequence ID" value="NC_015520.1"/>
</dbReference>
<keyword evidence="9 10" id="KW-0413">Isomerase</keyword>
<evidence type="ECO:0000256" key="3">
    <source>
        <dbReference type="ARBA" id="ARBA00001941"/>
    </source>
</evidence>
<evidence type="ECO:0000256" key="4">
    <source>
        <dbReference type="ARBA" id="ARBA00001947"/>
    </source>
</evidence>
<evidence type="ECO:0000313" key="16">
    <source>
        <dbReference type="Proteomes" id="UP000008457"/>
    </source>
</evidence>
<evidence type="ECO:0000256" key="2">
    <source>
        <dbReference type="ARBA" id="ARBA00001936"/>
    </source>
</evidence>
<feature type="binding site" evidence="10 13">
    <location>
        <position position="32"/>
    </location>
    <ligand>
        <name>a divalent metal cation</name>
        <dbReference type="ChEBI" id="CHEBI:60240"/>
    </ligand>
</feature>
<evidence type="ECO:0000313" key="15">
    <source>
        <dbReference type="EMBL" id="AEE96189.1"/>
    </source>
</evidence>
<dbReference type="AlphaFoldDB" id="F4A2E2"/>
<name>F4A2E2_MAHA5</name>
<dbReference type="InterPro" id="IPR011060">
    <property type="entry name" value="RibuloseP-bd_barrel"/>
</dbReference>
<feature type="binding site" evidence="10 14">
    <location>
        <begin position="141"/>
        <end position="144"/>
    </location>
    <ligand>
        <name>substrate</name>
    </ligand>
</feature>
<keyword evidence="8 10" id="KW-0479">Metal-binding</keyword>
<sequence length="222" mass="24031">MVKLIPSILSADFFDLGHAINELQKGGADGIHVDVMDGHFVPNISMGPMMVKSIKSHINMFMDVHLMIDNPDEYIDAFSKAGADSITVHAEVLRHPLRTIDIIKRNGLKAAIALNPATPLSVLDYIMDAADMILLMTVNPGFGGQQFIPSMLDKIADLKRIKDNRGFNFDIQIDGGITMDNVHAVMAAGANVIVTGSAILNQPDIAEAAADFKYNMLRGAMA</sequence>
<dbReference type="GO" id="GO:0046872">
    <property type="term" value="F:metal ion binding"/>
    <property type="evidence" value="ECO:0007669"/>
    <property type="project" value="UniProtKB-UniRule"/>
</dbReference>
<comment type="cofactor">
    <cofactor evidence="4">
        <name>Zn(2+)</name>
        <dbReference type="ChEBI" id="CHEBI:29105"/>
    </cofactor>
</comment>
<dbReference type="PROSITE" id="PS01085">
    <property type="entry name" value="RIBUL_P_3_EPIMER_1"/>
    <property type="match status" value="1"/>
</dbReference>
<reference evidence="16" key="1">
    <citation type="submission" date="2010-11" db="EMBL/GenBank/DDBJ databases">
        <title>The complete genome of Mahella australiensis DSM 15567.</title>
        <authorList>
            <consortium name="US DOE Joint Genome Institute (JGI-PGF)"/>
            <person name="Lucas S."/>
            <person name="Copeland A."/>
            <person name="Lapidus A."/>
            <person name="Bruce D."/>
            <person name="Goodwin L."/>
            <person name="Pitluck S."/>
            <person name="Kyrpides N."/>
            <person name="Mavromatis K."/>
            <person name="Pagani I."/>
            <person name="Ivanova N."/>
            <person name="Teshima H."/>
            <person name="Brettin T."/>
            <person name="Detter J.C."/>
            <person name="Han C."/>
            <person name="Tapia R."/>
            <person name="Land M."/>
            <person name="Hauser L."/>
            <person name="Markowitz V."/>
            <person name="Cheng J.-F."/>
            <person name="Hugenholtz P."/>
            <person name="Woyke T."/>
            <person name="Wu D."/>
            <person name="Spring S."/>
            <person name="Pukall R."/>
            <person name="Steenblock K."/>
            <person name="Schneider S."/>
            <person name="Klenk H.-P."/>
            <person name="Eisen J.A."/>
        </authorList>
    </citation>
    <scope>NUCLEOTIDE SEQUENCE [LARGE SCALE GENOMIC DNA]</scope>
    <source>
        <strain evidence="16">DSM 15567 / CIP 107919 / 50-1 BON</strain>
    </source>
</reference>
<dbReference type="eggNOG" id="COG0036">
    <property type="taxonomic scope" value="Bacteria"/>
</dbReference>